<dbReference type="eggNOG" id="COG3064">
    <property type="taxonomic scope" value="Bacteria"/>
</dbReference>
<dbReference type="Pfam" id="PF04151">
    <property type="entry name" value="PPC"/>
    <property type="match status" value="1"/>
</dbReference>
<keyword evidence="5" id="KW-1185">Reference proteome</keyword>
<dbReference type="KEGG" id="psl:Psta_3531"/>
<dbReference type="EMBL" id="CP001848">
    <property type="protein sequence ID" value="ADB18192.1"/>
    <property type="molecule type" value="Genomic_DNA"/>
</dbReference>
<dbReference type="STRING" id="530564.Psta_3531"/>
<feature type="coiled-coil region" evidence="1">
    <location>
        <begin position="871"/>
        <end position="898"/>
    </location>
</feature>
<evidence type="ECO:0000313" key="5">
    <source>
        <dbReference type="Proteomes" id="UP000001887"/>
    </source>
</evidence>
<evidence type="ECO:0000256" key="2">
    <source>
        <dbReference type="SAM" id="SignalP"/>
    </source>
</evidence>
<sequence length="1028" mass="109768" precursor="true">MPAFFALLAAAMKRAVSPLAMVLAMASVAVAQMPRPQLASIFPPGGRQGTTVEVTLAGTDLDDITQLVFSHPGIAATPKMSAPTEFEPTAKPIANVYTLQIAGDVPAGVYEVRAFGRFGLSSARRFVVSGQEEVVEAAANSAIENAVAMTLGQVFSGRVDASNSDFFKLSLKQGEKVTIDVTADRIDSRLSPLVAVLSSDGKQLARARANVARDAQLVFTAPTTGDFLIKLNDSIFGGGPDYFYRLSVSSSPIIDFVFPPAGVPGSSGAYWIYGRNLPGSQPADGMKIDGVPLEKVQLNIGIPGDGAAHVVCQQAPTRGAWLDTFEHKHNFGSATVGIPLQFATAPVVLEQQASDKTTDAQVVTLPVDIAGQFYPEGDVDWYQFDAKKGDIYWIEVISNQAGLESDPAISFFRITKDEAGVEKVNDLMQVDDSQERQQRIGSDFDSTSDDPSLRFLVPEDGTYRVLVRDQFGEGVANPGNVYRLAMRPLAPDFRLLVENDPPEAGRKQNNNQIPSGALALYRGSNSSVDVVLQRRDDFQGEVQLSVEGLPAGVTCTGALLGGEVNRAKLVFSANDQAANWCGTIRVIGKSIVGDKELVREARYAQVTWGTPNRQQQPGKFRLTPHFYLAVAEKDTLPVQVTAGEDKVWETSLGGKLSIPVSVLRRGEFKDELKLQADGLPDQIKPKEVAIGGGAGDGKLEIELTQNNIKPGTYTFYLSTEAKRKYGRNVEAVTAAEAEQKQAEMTVATFTEKQKTATTAKDEATKKAAEAEAALKTSQQNATNAANEAKKQADALKAANDKLTQAKDAASKDAANQALVDAANAAQKVVDDLTAVVKTADETKATADKAVVDATAARDAANTAKTESEAAAKLAMDQLAQANQLKQAADKRLTDTRNANQMKDVNFMVVSSPIKLRIVPTPLTITPAAEVAVKQKEKSELTIKLDRKYEFADAVELSIELPPGVQGIQAPKVNVPQGGAEGKLEIMAGDNATVGEHLVTIRAKGKFNNVDIGATTQVKIKVEAAPAAQ</sequence>
<dbReference type="HOGENOM" id="CLU_316393_0_0_0"/>
<reference evidence="4 5" key="1">
    <citation type="journal article" date="2009" name="Stand. Genomic Sci.">
        <title>Complete genome sequence of Pirellula staleyi type strain (ATCC 27377).</title>
        <authorList>
            <person name="Clum A."/>
            <person name="Tindall B.J."/>
            <person name="Sikorski J."/>
            <person name="Ivanova N."/>
            <person name="Mavrommatis K."/>
            <person name="Lucas S."/>
            <person name="Glavina del Rio T."/>
            <person name="Nolan M."/>
            <person name="Chen F."/>
            <person name="Tice H."/>
            <person name="Pitluck S."/>
            <person name="Cheng J.F."/>
            <person name="Chertkov O."/>
            <person name="Brettin T."/>
            <person name="Han C."/>
            <person name="Detter J.C."/>
            <person name="Kuske C."/>
            <person name="Bruce D."/>
            <person name="Goodwin L."/>
            <person name="Ovchinikova G."/>
            <person name="Pati A."/>
            <person name="Mikhailova N."/>
            <person name="Chen A."/>
            <person name="Palaniappan K."/>
            <person name="Land M."/>
            <person name="Hauser L."/>
            <person name="Chang Y.J."/>
            <person name="Jeffries C.D."/>
            <person name="Chain P."/>
            <person name="Rohde M."/>
            <person name="Goker M."/>
            <person name="Bristow J."/>
            <person name="Eisen J.A."/>
            <person name="Markowitz V."/>
            <person name="Hugenholtz P."/>
            <person name="Kyrpides N.C."/>
            <person name="Klenk H.P."/>
            <person name="Lapidus A."/>
        </authorList>
    </citation>
    <scope>NUCLEOTIDE SEQUENCE [LARGE SCALE GENOMIC DNA]</scope>
    <source>
        <strain evidence="5">ATCC 27377 / DSM 6068 / ICPB 4128</strain>
    </source>
</reference>
<proteinExistence type="predicted"/>
<dbReference type="AlphaFoldDB" id="D2QYN3"/>
<accession>D2QYN3</accession>
<evidence type="ECO:0000256" key="1">
    <source>
        <dbReference type="SAM" id="Coils"/>
    </source>
</evidence>
<dbReference type="Proteomes" id="UP000001887">
    <property type="component" value="Chromosome"/>
</dbReference>
<feature type="chain" id="PRO_5003035293" evidence="2">
    <location>
        <begin position="32"/>
        <end position="1028"/>
    </location>
</feature>
<dbReference type="Gene3D" id="2.60.120.380">
    <property type="match status" value="2"/>
</dbReference>
<gene>
    <name evidence="4" type="ordered locus">Psta_3531</name>
</gene>
<evidence type="ECO:0000313" key="4">
    <source>
        <dbReference type="EMBL" id="ADB18192.1"/>
    </source>
</evidence>
<keyword evidence="2" id="KW-0732">Signal</keyword>
<protein>
    <submittedName>
        <fullName evidence="4">Peptidase domain protein</fullName>
    </submittedName>
</protein>
<organism evidence="4 5">
    <name type="scientific">Pirellula staleyi (strain ATCC 27377 / DSM 6068 / ICPB 4128)</name>
    <name type="common">Pirella staleyi</name>
    <dbReference type="NCBI Taxonomy" id="530564"/>
    <lineage>
        <taxon>Bacteria</taxon>
        <taxon>Pseudomonadati</taxon>
        <taxon>Planctomycetota</taxon>
        <taxon>Planctomycetia</taxon>
        <taxon>Pirellulales</taxon>
        <taxon>Pirellulaceae</taxon>
        <taxon>Pirellula</taxon>
    </lineage>
</organism>
<keyword evidence="1" id="KW-0175">Coiled coil</keyword>
<name>D2QYN3_PIRSD</name>
<evidence type="ECO:0000259" key="3">
    <source>
        <dbReference type="Pfam" id="PF04151"/>
    </source>
</evidence>
<feature type="coiled-coil region" evidence="1">
    <location>
        <begin position="760"/>
        <end position="812"/>
    </location>
</feature>
<dbReference type="InterPro" id="IPR007280">
    <property type="entry name" value="Peptidase_C_arc/bac"/>
</dbReference>
<feature type="domain" description="Peptidase C-terminal archaeal/bacterial" evidence="3">
    <location>
        <begin position="378"/>
        <end position="468"/>
    </location>
</feature>
<dbReference type="OrthoDB" id="237792at2"/>
<feature type="signal peptide" evidence="2">
    <location>
        <begin position="1"/>
        <end position="31"/>
    </location>
</feature>